<feature type="chain" id="PRO_5039346290" description="Lipoprotein" evidence="2">
    <location>
        <begin position="26"/>
        <end position="213"/>
    </location>
</feature>
<keyword evidence="4" id="KW-1185">Reference proteome</keyword>
<comment type="caution">
    <text evidence="3">The sequence shown here is derived from an EMBL/GenBank/DDBJ whole genome shotgun (WGS) entry which is preliminary data.</text>
</comment>
<dbReference type="PROSITE" id="PS51257">
    <property type="entry name" value="PROKAR_LIPOPROTEIN"/>
    <property type="match status" value="1"/>
</dbReference>
<feature type="signal peptide" evidence="2">
    <location>
        <begin position="1"/>
        <end position="25"/>
    </location>
</feature>
<accession>A0A7W7LLP1</accession>
<protein>
    <recommendedName>
        <fullName evidence="5">Lipoprotein</fullName>
    </recommendedName>
</protein>
<keyword evidence="2" id="KW-0732">Signal</keyword>
<name>A0A7W7LLP1_9ACTN</name>
<evidence type="ECO:0008006" key="5">
    <source>
        <dbReference type="Google" id="ProtNLM"/>
    </source>
</evidence>
<organism evidence="3 4">
    <name type="scientific">Streptomyces olivoverticillatus</name>
    <dbReference type="NCBI Taxonomy" id="66427"/>
    <lineage>
        <taxon>Bacteria</taxon>
        <taxon>Bacillati</taxon>
        <taxon>Actinomycetota</taxon>
        <taxon>Actinomycetes</taxon>
        <taxon>Kitasatosporales</taxon>
        <taxon>Streptomycetaceae</taxon>
        <taxon>Streptomyces</taxon>
    </lineage>
</organism>
<evidence type="ECO:0000313" key="3">
    <source>
        <dbReference type="EMBL" id="MBB4892087.1"/>
    </source>
</evidence>
<sequence length="213" mass="22532">MTNAPTRHGRPAIAAAAVSVTLALALTGCGSSSHKGTGAGPKASTPPPTSRPDANYSPAPALPKGKAGTPKGGLPKDVDAKDATAVAQAIAVANRTYDTDLDASPADAQRRTVQWLSDTLAKNVADAQSLSQPDAAWRTMAAHHGYTTVTAKRAYDDQQPDTATEAFRQFEVTVTTLGRDDWKGPTDTWVQWIHLTRTSSEQPWKADTMRVAK</sequence>
<dbReference type="RefSeq" id="WP_184346571.1">
    <property type="nucleotide sequence ID" value="NZ_JACHJH010000001.1"/>
</dbReference>
<gene>
    <name evidence="3" type="ORF">FHS39_001087</name>
</gene>
<dbReference type="AlphaFoldDB" id="A0A7W7LLP1"/>
<evidence type="ECO:0000256" key="2">
    <source>
        <dbReference type="SAM" id="SignalP"/>
    </source>
</evidence>
<evidence type="ECO:0000256" key="1">
    <source>
        <dbReference type="SAM" id="MobiDB-lite"/>
    </source>
</evidence>
<feature type="region of interest" description="Disordered" evidence="1">
    <location>
        <begin position="29"/>
        <end position="78"/>
    </location>
</feature>
<reference evidence="3 4" key="1">
    <citation type="submission" date="2020-08" db="EMBL/GenBank/DDBJ databases">
        <title>Genomic Encyclopedia of Type Strains, Phase III (KMG-III): the genomes of soil and plant-associated and newly described type strains.</title>
        <authorList>
            <person name="Whitman W."/>
        </authorList>
    </citation>
    <scope>NUCLEOTIDE SEQUENCE [LARGE SCALE GENOMIC DNA]</scope>
    <source>
        <strain evidence="3 4">CECT 3266</strain>
    </source>
</reference>
<dbReference type="Proteomes" id="UP000556084">
    <property type="component" value="Unassembled WGS sequence"/>
</dbReference>
<dbReference type="EMBL" id="JACHJH010000001">
    <property type="protein sequence ID" value="MBB4892087.1"/>
    <property type="molecule type" value="Genomic_DNA"/>
</dbReference>
<proteinExistence type="predicted"/>
<evidence type="ECO:0000313" key="4">
    <source>
        <dbReference type="Proteomes" id="UP000556084"/>
    </source>
</evidence>